<comment type="subunit">
    <text evidence="2">Homodimer.</text>
</comment>
<keyword evidence="2" id="KW-0028">Amino-acid biosynthesis</keyword>
<feature type="site" description="Important for acyl-CoA specificity" evidence="2">
    <location>
        <position position="186"/>
    </location>
</feature>
<dbReference type="InterPro" id="IPR008220">
    <property type="entry name" value="HAT_MetX-like"/>
</dbReference>
<comment type="subcellular location">
    <subcellularLocation>
        <location evidence="2">Cytoplasm</location>
    </subcellularLocation>
</comment>
<dbReference type="GO" id="GO:0006535">
    <property type="term" value="P:cysteine biosynthetic process from serine"/>
    <property type="evidence" value="ECO:0007669"/>
    <property type="project" value="UniProtKB-UniRule"/>
</dbReference>
<organism evidence="5 6">
    <name type="scientific">Azospirillum griseum</name>
    <dbReference type="NCBI Taxonomy" id="2496639"/>
    <lineage>
        <taxon>Bacteria</taxon>
        <taxon>Pseudomonadati</taxon>
        <taxon>Pseudomonadota</taxon>
        <taxon>Alphaproteobacteria</taxon>
        <taxon>Rhodospirillales</taxon>
        <taxon>Azospirillaceae</taxon>
        <taxon>Azospirillum</taxon>
    </lineage>
</organism>
<evidence type="ECO:0000259" key="4">
    <source>
        <dbReference type="Pfam" id="PF00561"/>
    </source>
</evidence>
<feature type="active site" evidence="2 3">
    <location>
        <position position="318"/>
    </location>
</feature>
<feature type="active site" evidence="2 3">
    <location>
        <position position="351"/>
    </location>
</feature>
<protein>
    <recommendedName>
        <fullName evidence="2">Serine O-succinyltransferase</fullName>
        <shortName evidence="2">SST</shortName>
        <ecNumber evidence="2">2.3.1.-</ecNumber>
    </recommendedName>
</protein>
<dbReference type="AlphaFoldDB" id="A0A3S0R527"/>
<dbReference type="Proteomes" id="UP000277007">
    <property type="component" value="Unassembled WGS sequence"/>
</dbReference>
<feature type="binding site" evidence="2">
    <location>
        <position position="218"/>
    </location>
    <ligand>
        <name>substrate</name>
    </ligand>
</feature>
<feature type="active site" description="Nucleophile" evidence="2 3">
    <location>
        <position position="149"/>
    </location>
</feature>
<comment type="caution">
    <text evidence="2">Lacks conserved residue(s) required for the propagation of feature annotation.</text>
</comment>
<dbReference type="InterPro" id="IPR000073">
    <property type="entry name" value="AB_hydrolase_1"/>
</dbReference>
<keyword evidence="1 2" id="KW-0808">Transferase</keyword>
<dbReference type="GO" id="GO:0004414">
    <property type="term" value="F:homoserine O-acetyltransferase activity"/>
    <property type="evidence" value="ECO:0007669"/>
    <property type="project" value="TreeGrafter"/>
</dbReference>
<dbReference type="PANTHER" id="PTHR32268:SF11">
    <property type="entry name" value="HOMOSERINE O-ACETYLTRANSFERASE"/>
    <property type="match status" value="1"/>
</dbReference>
<accession>A0A3S0R527</accession>
<dbReference type="NCBIfam" id="TIGR01392">
    <property type="entry name" value="homoserO_Ac_trn"/>
    <property type="match status" value="1"/>
</dbReference>
<dbReference type="EMBL" id="RXMA01000057">
    <property type="protein sequence ID" value="RTR12241.1"/>
    <property type="molecule type" value="Genomic_DNA"/>
</dbReference>
<dbReference type="PIRSF" id="PIRSF000443">
    <property type="entry name" value="Homoser_Ac_trans"/>
    <property type="match status" value="1"/>
</dbReference>
<dbReference type="InterPro" id="IPR029058">
    <property type="entry name" value="AB_hydrolase_fold"/>
</dbReference>
<comment type="catalytic activity">
    <reaction evidence="2">
        <text>succinyl-CoA + L-serine = O-succinyl-L-serine + CoA</text>
        <dbReference type="Rhea" id="RHEA:52820"/>
        <dbReference type="ChEBI" id="CHEBI:33384"/>
        <dbReference type="ChEBI" id="CHEBI:57287"/>
        <dbReference type="ChEBI" id="CHEBI:57292"/>
        <dbReference type="ChEBI" id="CHEBI:136856"/>
    </reaction>
</comment>
<dbReference type="PANTHER" id="PTHR32268">
    <property type="entry name" value="HOMOSERINE O-ACETYLTRANSFERASE"/>
    <property type="match status" value="1"/>
</dbReference>
<evidence type="ECO:0000256" key="1">
    <source>
        <dbReference type="ARBA" id="ARBA00022679"/>
    </source>
</evidence>
<dbReference type="GO" id="GO:0160210">
    <property type="term" value="F:L-serine O-succinyltransferase activity"/>
    <property type="evidence" value="ECO:0007669"/>
    <property type="project" value="RHEA"/>
</dbReference>
<dbReference type="HAMAP" id="MF_00296">
    <property type="entry name" value="MetX_acyltransf"/>
    <property type="match status" value="1"/>
</dbReference>
<name>A0A3S0R527_9PROT</name>
<dbReference type="Pfam" id="PF00561">
    <property type="entry name" value="Abhydrolase_1"/>
    <property type="match status" value="1"/>
</dbReference>
<keyword evidence="2 5" id="KW-0012">Acyltransferase</keyword>
<dbReference type="RefSeq" id="WP_126620701.1">
    <property type="nucleotide sequence ID" value="NZ_JBHUCY010000044.1"/>
</dbReference>
<sequence>MSEFIPPATRFIDLPAAFPMKRGGVLHGARIAYESWGKSQDTHDNTILIVTGLSPSAHAASHDGDPTPGWWEEMLGPGKPIDTDLWHVICVNSLGSCNGSTGPASIDPATGCPYRLEFPELSIEDIADAAAFTVRALGIDRLACVIGNSMGGMTALSLLARHPDLASSHISISSSVHALPFSIAVRSLQREAIRLDPHWNGGHYDHARYPECGMMTARKLGVISYRSALEWDGRFGRLRLDAAQRGQDDDSFGREFEIESYLESHARRFVRSFDPNCYLYLSRCMDWFDLGDAYGCSADQALARLSLDRALVLGVPSDVLFPLNQQRQIAVGLRAGGVDAKFLPLESPQGHDAFLVDTDRFGPAVAGFLADLRQRGTAGWSPLSRVNAIQPAHRRSGTACIQ</sequence>
<reference evidence="5 6" key="1">
    <citation type="submission" date="2018-12" db="EMBL/GenBank/DDBJ databases">
        <authorList>
            <person name="Yang Y."/>
        </authorList>
    </citation>
    <scope>NUCLEOTIDE SEQUENCE [LARGE SCALE GENOMIC DNA]</scope>
    <source>
        <strain evidence="5 6">L-25-5w-1</strain>
    </source>
</reference>
<feature type="region of interest" description="Important for substrate specificity" evidence="2">
    <location>
        <begin position="52"/>
        <end position="55"/>
    </location>
</feature>
<dbReference type="SUPFAM" id="SSF53474">
    <property type="entry name" value="alpha/beta-Hydrolases"/>
    <property type="match status" value="1"/>
</dbReference>
<keyword evidence="2" id="KW-0963">Cytoplasm</keyword>
<gene>
    <name evidence="5" type="ORF">EJ903_25580</name>
</gene>
<evidence type="ECO:0000313" key="6">
    <source>
        <dbReference type="Proteomes" id="UP000277007"/>
    </source>
</evidence>
<proteinExistence type="inferred from homology"/>
<comment type="pathway">
    <text evidence="2">Amino-acid biosynthesis; L-cysteine biosynthesis; L-cysteine from L-serine: step 1/2.</text>
</comment>
<comment type="similarity">
    <text evidence="2">Belongs to the AB hydrolase superfamily. MetX family.</text>
</comment>
<dbReference type="GO" id="GO:0009086">
    <property type="term" value="P:methionine biosynthetic process"/>
    <property type="evidence" value="ECO:0007669"/>
    <property type="project" value="TreeGrafter"/>
</dbReference>
<evidence type="ECO:0000313" key="5">
    <source>
        <dbReference type="EMBL" id="RTR12241.1"/>
    </source>
</evidence>
<dbReference type="NCBIfam" id="NF001209">
    <property type="entry name" value="PRK00175.1"/>
    <property type="match status" value="1"/>
</dbReference>
<dbReference type="GO" id="GO:0009092">
    <property type="term" value="P:homoserine metabolic process"/>
    <property type="evidence" value="ECO:0007669"/>
    <property type="project" value="TreeGrafter"/>
</dbReference>
<feature type="domain" description="AB hydrolase-1" evidence="4">
    <location>
        <begin position="47"/>
        <end position="328"/>
    </location>
</feature>
<comment type="function">
    <text evidence="2">Transfers a succinyl group from succinyl-CoA to L-serine, forming succinyl-L-serine.</text>
</comment>
<comment type="caution">
    <text evidence="5">The sequence shown here is derived from an EMBL/GenBank/DDBJ whole genome shotgun (WGS) entry which is preliminary data.</text>
</comment>
<dbReference type="OrthoDB" id="9800754at2"/>
<keyword evidence="6" id="KW-1185">Reference proteome</keyword>
<dbReference type="GO" id="GO:0005737">
    <property type="term" value="C:cytoplasm"/>
    <property type="evidence" value="ECO:0007669"/>
    <property type="project" value="UniProtKB-SubCell"/>
</dbReference>
<dbReference type="Gene3D" id="1.10.1740.110">
    <property type="match status" value="1"/>
</dbReference>
<evidence type="ECO:0000256" key="2">
    <source>
        <dbReference type="HAMAP-Rule" id="MF_00296"/>
    </source>
</evidence>
<dbReference type="Gene3D" id="3.40.50.1820">
    <property type="entry name" value="alpha/beta hydrolase"/>
    <property type="match status" value="1"/>
</dbReference>
<dbReference type="UniPathway" id="UPA00136">
    <property type="reaction ID" value="UER00199"/>
</dbReference>
<keyword evidence="2" id="KW-0198">Cysteine biosynthesis</keyword>
<evidence type="ECO:0000256" key="3">
    <source>
        <dbReference type="PIRSR" id="PIRSR000443-1"/>
    </source>
</evidence>
<feature type="binding site" evidence="2">
    <location>
        <position position="352"/>
    </location>
    <ligand>
        <name>substrate</name>
    </ligand>
</feature>
<dbReference type="EC" id="2.3.1.-" evidence="2"/>